<name>A0ABW1CV10_9ACTN</name>
<reference evidence="3" key="1">
    <citation type="journal article" date="2019" name="Int. J. Syst. Evol. Microbiol.">
        <title>The Global Catalogue of Microorganisms (GCM) 10K type strain sequencing project: providing services to taxonomists for standard genome sequencing and annotation.</title>
        <authorList>
            <consortium name="The Broad Institute Genomics Platform"/>
            <consortium name="The Broad Institute Genome Sequencing Center for Infectious Disease"/>
            <person name="Wu L."/>
            <person name="Ma J."/>
        </authorList>
    </citation>
    <scope>NUCLEOTIDE SEQUENCE [LARGE SCALE GENOMIC DNA]</scope>
    <source>
        <strain evidence="3">CCUG 53903</strain>
    </source>
</reference>
<sequence>MTATTTDTATDSDPVVQAAFARLAGERALTDLYRQIMDGFERLMLGRPEISDGTVTVTNICVEAGVSRASYYRSPVAAVVKELLAAPTVARPEAEELRAEISRLKKTERKLRSDNAADIRELTDTVNTYADHIQVLTLRNAELEEENRLLREKLEGAAGNVTSLSSR</sequence>
<evidence type="ECO:0000313" key="2">
    <source>
        <dbReference type="EMBL" id="MFC5828666.1"/>
    </source>
</evidence>
<keyword evidence="1" id="KW-0175">Coiled coil</keyword>
<feature type="coiled-coil region" evidence="1">
    <location>
        <begin position="94"/>
        <end position="160"/>
    </location>
</feature>
<comment type="caution">
    <text evidence="2">The sequence shown here is derived from an EMBL/GenBank/DDBJ whole genome shotgun (WGS) entry which is preliminary data.</text>
</comment>
<keyword evidence="3" id="KW-1185">Reference proteome</keyword>
<gene>
    <name evidence="2" type="ORF">ACFPZ3_32765</name>
</gene>
<evidence type="ECO:0000313" key="3">
    <source>
        <dbReference type="Proteomes" id="UP001596058"/>
    </source>
</evidence>
<accession>A0ABW1CV10</accession>
<protein>
    <submittedName>
        <fullName evidence="2">Uncharacterized protein</fullName>
    </submittedName>
</protein>
<evidence type="ECO:0000256" key="1">
    <source>
        <dbReference type="SAM" id="Coils"/>
    </source>
</evidence>
<dbReference type="Proteomes" id="UP001596058">
    <property type="component" value="Unassembled WGS sequence"/>
</dbReference>
<organism evidence="2 3">
    <name type="scientific">Nonomuraea insulae</name>
    <dbReference type="NCBI Taxonomy" id="1616787"/>
    <lineage>
        <taxon>Bacteria</taxon>
        <taxon>Bacillati</taxon>
        <taxon>Actinomycetota</taxon>
        <taxon>Actinomycetes</taxon>
        <taxon>Streptosporangiales</taxon>
        <taxon>Streptosporangiaceae</taxon>
        <taxon>Nonomuraea</taxon>
    </lineage>
</organism>
<dbReference type="RefSeq" id="WP_379518170.1">
    <property type="nucleotide sequence ID" value="NZ_JBHSPA010000039.1"/>
</dbReference>
<dbReference type="EMBL" id="JBHSPA010000039">
    <property type="protein sequence ID" value="MFC5828666.1"/>
    <property type="molecule type" value="Genomic_DNA"/>
</dbReference>
<proteinExistence type="predicted"/>
<dbReference type="Gene3D" id="1.20.5.1700">
    <property type="match status" value="1"/>
</dbReference>